<organism evidence="8 9">
    <name type="scientific">Caenorhabditis briggsae</name>
    <dbReference type="NCBI Taxonomy" id="6238"/>
    <lineage>
        <taxon>Eukaryota</taxon>
        <taxon>Metazoa</taxon>
        <taxon>Ecdysozoa</taxon>
        <taxon>Nematoda</taxon>
        <taxon>Chromadorea</taxon>
        <taxon>Rhabditida</taxon>
        <taxon>Rhabditina</taxon>
        <taxon>Rhabditomorpha</taxon>
        <taxon>Rhabditoidea</taxon>
        <taxon>Rhabditidae</taxon>
        <taxon>Peloderinae</taxon>
        <taxon>Caenorhabditis</taxon>
    </lineage>
</organism>
<dbReference type="FunFam" id="4.10.640.10:FF:000023">
    <property type="entry name" value="Mitochondrial Ribosomal Protein, Small"/>
    <property type="match status" value="1"/>
</dbReference>
<evidence type="ECO:0000313" key="9">
    <source>
        <dbReference type="Proteomes" id="UP000008549"/>
    </source>
</evidence>
<dbReference type="KEGG" id="cbr:CBG_16627"/>
<gene>
    <name evidence="8" type="primary">Cbr-mrps-18A</name>
    <name evidence="10" type="synonym">iglr-2</name>
    <name evidence="10" type="ORF">CBG16627</name>
    <name evidence="8" type="ORF">CBG_16627</name>
</gene>
<dbReference type="Proteomes" id="UP000008549">
    <property type="component" value="Unassembled WGS sequence"/>
</dbReference>
<evidence type="ECO:0000256" key="2">
    <source>
        <dbReference type="ARBA" id="ARBA00022980"/>
    </source>
</evidence>
<dbReference type="eggNOG" id="KOG3162">
    <property type="taxonomic scope" value="Eukaryota"/>
</dbReference>
<dbReference type="SUPFAM" id="SSF52058">
    <property type="entry name" value="L domain-like"/>
    <property type="match status" value="1"/>
</dbReference>
<dbReference type="PANTHER" id="PTHR13479">
    <property type="entry name" value="30S RIBOSOMAL PROTEIN S18"/>
    <property type="match status" value="1"/>
</dbReference>
<dbReference type="InterPro" id="IPR032675">
    <property type="entry name" value="LRR_dom_sf"/>
</dbReference>
<dbReference type="WormBase" id="CBG16627">
    <property type="protein sequence ID" value="CBP03955"/>
    <property type="gene ID" value="WBGene00036514"/>
</dbReference>
<dbReference type="InParanoid" id="A8XP65"/>
<sequence>MLRLYASNCASKIKVAVESAARLQSTAAGSTGHKFQTKEQKKDGTTYVSMERVSDSRGARKDDELCSLCTCNVPVKLSYKDVLILEQFMRDDGTVLPRQLTGLCKKQQLRLERCVMQAFWSGLFGDKYGNEADRAGYKRFNRYWKDDMSMYQLETKERHGTWFYIKRCLDTKTRIMRKLYCFVLILLQAHVILCQRNISASASGLLNLQLEKCPQVLGCRCVGGSKRDIQCFSIDETKLLELETVYGPDIRRLEIHSWKQEQLNFDIISSFKELEVLILKNDELESLNGTLKHPSLRVLSLSNSELSSDSEVCHIITLFPKLENLSLSKNYFEKFECSDVSTKLRALDLSHNEITHLGIPDSVKELNVSNNQLTSFDNISQELISLDISFNSFTSWPSDDGWTFPNLKSLFAAKLSFETGFQLDAPQLETLNIDGATLKYINFHQIKTPKLKKLSARHLLRLQNVAGSLPPTVNSVEITDTMLRTLPADFISSPTSSSNSRVSFEFTSSRLLCHKCLLKWSLPVYAQTNIRKECNLTRQEIASASCNLGVVANDTGIQYGKYEKPTAISCYSYGTPSPKISWWRFRPAEKLGSYDPKTDQISYTNVSDVMRESYSIQAGGSLLIHSPNRSHVERYVCVVENTNGTAYGIYQFRLDYLDWYGLDVFHSVFWGGLATSLIVCLISFLLNITWILTRKSALWWIQRAERLSRVRKMVEAMEKYRVRQMESLHEKYTKRVQIVRDNYHQQVEALRVSYAAQQEKFQNYKAAQVDAVHSHLDAMRDGYNNQLGRVREYGSKRAEQLWESYERQVNRMRTFSLQHRLKMMRQYKVKQRYVNKLLESFQASSPEVQLENEEKVRAALEIPDDLGTIDGSIDTPSRLSRSSSFHSLPEYVIDEQGHVRPGIIPTTTASIRFSKPTTSSNSNGAGTSSSPSSSGPHRSPDSPPK</sequence>
<dbReference type="CTD" id="8583923"/>
<keyword evidence="2" id="KW-0689">Ribosomal protein</keyword>
<dbReference type="FunCoup" id="A8XP65">
    <property type="interactions" value="133"/>
</dbReference>
<name>A8XP65_CAEBR</name>
<dbReference type="GO" id="GO:0006412">
    <property type="term" value="P:translation"/>
    <property type="evidence" value="ECO:0000318"/>
    <property type="project" value="GO_Central"/>
</dbReference>
<evidence type="ECO:0000256" key="6">
    <source>
        <dbReference type="SAM" id="Phobius"/>
    </source>
</evidence>
<feature type="transmembrane region" description="Helical" evidence="6">
    <location>
        <begin position="668"/>
        <end position="693"/>
    </location>
</feature>
<dbReference type="HOGENOM" id="CLU_020438_0_0_1"/>
<dbReference type="Gene3D" id="3.80.10.10">
    <property type="entry name" value="Ribonuclease Inhibitor"/>
    <property type="match status" value="1"/>
</dbReference>
<dbReference type="InterPro" id="IPR001611">
    <property type="entry name" value="Leu-rich_rpt"/>
</dbReference>
<dbReference type="Pfam" id="PF01084">
    <property type="entry name" value="Ribosomal_S18"/>
    <property type="match status" value="1"/>
</dbReference>
<dbReference type="GO" id="GO:0005763">
    <property type="term" value="C:mitochondrial small ribosomal subunit"/>
    <property type="evidence" value="ECO:0000318"/>
    <property type="project" value="GO_Central"/>
</dbReference>
<evidence type="ECO:0000313" key="10">
    <source>
        <dbReference type="WormBase" id="CBG16627"/>
    </source>
</evidence>
<keyword evidence="9" id="KW-1185">Reference proteome</keyword>
<accession>A8XP65</accession>
<keyword evidence="4" id="KW-0687">Ribonucleoprotein</keyword>
<feature type="domain" description="Ig-like" evidence="7">
    <location>
        <begin position="523"/>
        <end position="655"/>
    </location>
</feature>
<evidence type="ECO:0000313" key="8">
    <source>
        <dbReference type="EMBL" id="CAP34545.2"/>
    </source>
</evidence>
<dbReference type="GO" id="GO:0003735">
    <property type="term" value="F:structural constituent of ribosome"/>
    <property type="evidence" value="ECO:0000318"/>
    <property type="project" value="GO_Central"/>
</dbReference>
<evidence type="ECO:0000256" key="4">
    <source>
        <dbReference type="ARBA" id="ARBA00023274"/>
    </source>
</evidence>
<dbReference type="InterPro" id="IPR036179">
    <property type="entry name" value="Ig-like_dom_sf"/>
</dbReference>
<dbReference type="PANTHER" id="PTHR13479:SF66">
    <property type="entry name" value="LARGE RIBOSOMAL SUBUNIT PROTEIN ML66"/>
    <property type="match status" value="1"/>
</dbReference>
<dbReference type="InterPro" id="IPR013783">
    <property type="entry name" value="Ig-like_fold"/>
</dbReference>
<dbReference type="GO" id="GO:0070181">
    <property type="term" value="F:small ribosomal subunit rRNA binding"/>
    <property type="evidence" value="ECO:0000318"/>
    <property type="project" value="GO_Central"/>
</dbReference>
<dbReference type="Gene3D" id="2.60.40.10">
    <property type="entry name" value="Immunoglobulins"/>
    <property type="match status" value="1"/>
</dbReference>
<keyword evidence="6" id="KW-1133">Transmembrane helix</keyword>
<reference evidence="8 9" key="1">
    <citation type="journal article" date="2003" name="PLoS Biol.">
        <title>The genome sequence of Caenorhabditis briggsae: a platform for comparative genomics.</title>
        <authorList>
            <person name="Stein L.D."/>
            <person name="Bao Z."/>
            <person name="Blasiar D."/>
            <person name="Blumenthal T."/>
            <person name="Brent M.R."/>
            <person name="Chen N."/>
            <person name="Chinwalla A."/>
            <person name="Clarke L."/>
            <person name="Clee C."/>
            <person name="Coghlan A."/>
            <person name="Coulson A."/>
            <person name="D'Eustachio P."/>
            <person name="Fitch D.H."/>
            <person name="Fulton L.A."/>
            <person name="Fulton R.E."/>
            <person name="Griffiths-Jones S."/>
            <person name="Harris T.W."/>
            <person name="Hillier L.W."/>
            <person name="Kamath R."/>
            <person name="Kuwabara P.E."/>
            <person name="Mardis E.R."/>
            <person name="Marra M.A."/>
            <person name="Miner T.L."/>
            <person name="Minx P."/>
            <person name="Mullikin J.C."/>
            <person name="Plumb R.W."/>
            <person name="Rogers J."/>
            <person name="Schein J.E."/>
            <person name="Sohrmann M."/>
            <person name="Spieth J."/>
            <person name="Stajich J.E."/>
            <person name="Wei C."/>
            <person name="Willey D."/>
            <person name="Wilson R.K."/>
            <person name="Durbin R."/>
            <person name="Waterston R.H."/>
        </authorList>
    </citation>
    <scope>NUCLEOTIDE SEQUENCE [LARGE SCALE GENOMIC DNA]</scope>
    <source>
        <strain evidence="8 9">AF16</strain>
    </source>
</reference>
<dbReference type="InterPro" id="IPR036870">
    <property type="entry name" value="Ribosomal_bS18_sf"/>
</dbReference>
<feature type="compositionally biased region" description="Low complexity" evidence="5">
    <location>
        <begin position="916"/>
        <end position="937"/>
    </location>
</feature>
<proteinExistence type="predicted"/>
<dbReference type="AlphaFoldDB" id="A8XP65"/>
<dbReference type="STRING" id="6238.A8XP65"/>
<dbReference type="InterPro" id="IPR007110">
    <property type="entry name" value="Ig-like_dom"/>
</dbReference>
<dbReference type="RefSeq" id="XP_002641929.2">
    <property type="nucleotide sequence ID" value="XM_002641883.2"/>
</dbReference>
<evidence type="ECO:0000259" key="7">
    <source>
        <dbReference type="PROSITE" id="PS50835"/>
    </source>
</evidence>
<keyword evidence="1" id="KW-0732">Signal</keyword>
<keyword evidence="3" id="KW-1015">Disulfide bond</keyword>
<evidence type="ECO:0000256" key="1">
    <source>
        <dbReference type="ARBA" id="ARBA00022729"/>
    </source>
</evidence>
<dbReference type="SUPFAM" id="SSF46911">
    <property type="entry name" value="Ribosomal protein S18"/>
    <property type="match status" value="1"/>
</dbReference>
<keyword evidence="6" id="KW-0472">Membrane</keyword>
<keyword evidence="6" id="KW-0812">Transmembrane</keyword>
<dbReference type="EMBL" id="HE600949">
    <property type="protein sequence ID" value="CAP34545.2"/>
    <property type="molecule type" value="Genomic_DNA"/>
</dbReference>
<dbReference type="PROSITE" id="PS50835">
    <property type="entry name" value="IG_LIKE"/>
    <property type="match status" value="1"/>
</dbReference>
<reference evidence="8 9" key="2">
    <citation type="journal article" date="2011" name="PLoS Genet.">
        <title>Caenorhabditis briggsae recombinant inbred line genotypes reveal inter-strain incompatibility and the evolution of recombination.</title>
        <authorList>
            <person name="Ross J.A."/>
            <person name="Koboldt D.C."/>
            <person name="Staisch J.E."/>
            <person name="Chamberlin H.M."/>
            <person name="Gupta B.P."/>
            <person name="Miller R.D."/>
            <person name="Baird S.E."/>
            <person name="Haag E.S."/>
        </authorList>
    </citation>
    <scope>NUCLEOTIDE SEQUENCE [LARGE SCALE GENOMIC DNA]</scope>
    <source>
        <strain evidence="8 9">AF16</strain>
    </source>
</reference>
<dbReference type="InterPro" id="IPR001648">
    <property type="entry name" value="Ribosomal_bS18"/>
</dbReference>
<dbReference type="OMA" id="GMDTYFK"/>
<dbReference type="GeneID" id="8583923"/>
<feature type="region of interest" description="Disordered" evidence="5">
    <location>
        <begin position="906"/>
        <end position="945"/>
    </location>
</feature>
<dbReference type="SUPFAM" id="SSF48726">
    <property type="entry name" value="Immunoglobulin"/>
    <property type="match status" value="1"/>
</dbReference>
<evidence type="ECO:0000256" key="5">
    <source>
        <dbReference type="SAM" id="MobiDB-lite"/>
    </source>
</evidence>
<protein>
    <submittedName>
        <fullName evidence="8">Protein CBR-MRPS-18A</fullName>
    </submittedName>
</protein>
<dbReference type="PROSITE" id="PS51450">
    <property type="entry name" value="LRR"/>
    <property type="match status" value="1"/>
</dbReference>
<dbReference type="Gene3D" id="4.10.640.10">
    <property type="entry name" value="Ribosomal protein S18"/>
    <property type="match status" value="1"/>
</dbReference>
<evidence type="ECO:0000256" key="3">
    <source>
        <dbReference type="ARBA" id="ARBA00023157"/>
    </source>
</evidence>